<keyword evidence="2" id="KW-0472">Membrane</keyword>
<keyword evidence="2" id="KW-1133">Transmembrane helix</keyword>
<name>A0A835WPC0_9CHLO</name>
<evidence type="ECO:0000313" key="4">
    <source>
        <dbReference type="Proteomes" id="UP000613740"/>
    </source>
</evidence>
<protein>
    <submittedName>
        <fullName evidence="3">Uncharacterized protein</fullName>
    </submittedName>
</protein>
<feature type="transmembrane region" description="Helical" evidence="2">
    <location>
        <begin position="1734"/>
        <end position="1757"/>
    </location>
</feature>
<reference evidence="3" key="1">
    <citation type="journal article" date="2020" name="bioRxiv">
        <title>Comparative genomics of Chlamydomonas.</title>
        <authorList>
            <person name="Craig R.J."/>
            <person name="Hasan A.R."/>
            <person name="Ness R.W."/>
            <person name="Keightley P.D."/>
        </authorList>
    </citation>
    <scope>NUCLEOTIDE SEQUENCE</scope>
    <source>
        <strain evidence="3">CCAP 11/173</strain>
    </source>
</reference>
<feature type="region of interest" description="Disordered" evidence="1">
    <location>
        <begin position="1354"/>
        <end position="1380"/>
    </location>
</feature>
<evidence type="ECO:0000256" key="1">
    <source>
        <dbReference type="SAM" id="MobiDB-lite"/>
    </source>
</evidence>
<accession>A0A835WPC0</accession>
<gene>
    <name evidence="3" type="ORF">HYH02_004207</name>
</gene>
<organism evidence="3 4">
    <name type="scientific">Chlamydomonas schloesseri</name>
    <dbReference type="NCBI Taxonomy" id="2026947"/>
    <lineage>
        <taxon>Eukaryota</taxon>
        <taxon>Viridiplantae</taxon>
        <taxon>Chlorophyta</taxon>
        <taxon>core chlorophytes</taxon>
        <taxon>Chlorophyceae</taxon>
        <taxon>CS clade</taxon>
        <taxon>Chlamydomonadales</taxon>
        <taxon>Chlamydomonadaceae</taxon>
        <taxon>Chlamydomonas</taxon>
    </lineage>
</organism>
<proteinExistence type="predicted"/>
<keyword evidence="4" id="KW-1185">Reference proteome</keyword>
<sequence>MLPSGTTSGAAALTSYLAADSAASSAANAYHPTLAPIPIAPTIVSAIAITSTRILVTMPFQVSFWTAGGANTTNLNKDDCDTILQVTSTDGATTRALKATDACVAVSGTTFYVNLASDYSDTDVINFKSTHPAASSASLRAGTRLTGTAAAPAAGFGVTIRPTILSAYATSTTSVTVVLPYSSIMYNTGGNTASATLSAANCAAILTLSGPTSPSIAAPGCVMTDTSGQTTIAVTIDAWADSMTININAAHAPAAASYSLRRSGTATTASWYISSPTALKVNPTFQSATLVSPTQVALSLFSTTNRLLNAATPPVAQTGLSGTDCGKILEIKSFDGAAGRDLLANASACTMPGTTSTQATVTVNLASATYASGDTINVVSGHPIAGSPALYTGDSTTANIPYTRLPTGVTIRPAVLSAVAISATQVIISLPTTSVIYDGSSTPAVVTTLSGTGSPTTQLCTDVLAVTPTGSSTAKTLASSTSACVVSDASAGFTTVNVTLDSAAAFTAGDKVNIIATHGDNAAKASLRAKGSNITLSAKYVALATAIMIDPALGTAVATSANTIEVTLPSESSLWTAANSRASVGGTNDRLSGAACTDVLAVTSASGAAKNLSVVVSPTDYTCSSSTTCQFTTNAYACSITSSGSPAVYKLTVTLDGTGGNVFAAGDFIDVKAYAAGKPAMRVGSSNGGDNRVYVPRRVMIAPKWIVSARAVSTKIIHVKLPVAGFLGTNPLNATACAIVVAVTPTGSATAKALDTTSACRVDAADPTLLVVTLGGTDVVEVADSVAILGTNTALKATNADGALFQASSATVSHSLASATLVAADTIWAVFSTSAVLATSASAGGLTTAVCDSVFQFFDASGTAKTVSPISSCSIPSGMPTYVQIKLNSSTSYVTGDKINVKSSGVLLGPSATVAFQPRAAALTIAPALFGASAMLTSPNAVTLRLPATSGLAEGATAAQCNAAVVFTSVAGVTRTSPIASCALASDSTTVSIAMVPSYQYGNGETLNAGASNAVLTYGSATGPAYIPNPTAVPVFSTLSEAVLESYTALRVRLPTASSVPANFSATDCANALVLTSASGTVKNVTFASCALSANRDSLLVTLPSNSTYAAGDKLDVKAGQGELRVQDLGVGSSYVARAVTVTPTFFAAPAVLTAATTVVATLPYASAVGSGSCSAALTLISAAGAPKNNSVASCSLGADKVTLTVTLAASVYAAGDVLNVIPGQTVLTLDGSSVAYTPSLTAPVITPTFVSAALTNATIISVTLPTAAVLTGTAAADCNAAVVITSNGSAVASPLSACAVSTDGLTLTLTAAATYKPMAGDTINVAASQTVLRAGSATGPAYVPRATAVLVTVPSPPPSPPPSPAPSPPPSPPLSTANYSARGLATGPLSCNVLIGTDTVTTTSGNFTGLPSYAGKKASFRVSCKDAVTGAIYTDDTVASTLPAGLTGLILSPVTALASASVSDIKSVADLANTNKDYLRLLGVPVNASAYGSATNLLAYDYYVKGYVALETPAVAVLNVEGMVAANLLMYTKFFDGLNASVAGRDISAAEALAAAQYVMAMGLKMATAPLNTSSPSAILDLLNATYSILTDKNTTAGGRRLMQGSAVSFTQLQAQAAALAAAAADSNALVTVQQQKLIAAINAGTSISAADLTNIITEASKVVVTQSTVIASAATGLGSGAISPASFTSSYTGSALTTLVAQQQLAAPPGTDVTDTPSPPSDSDDKKSNTGLIVGLVVGLVGGAIVITLIVVFIVMRRRKQNVAAAGQAAA</sequence>
<comment type="caution">
    <text evidence="3">The sequence shown here is derived from an EMBL/GenBank/DDBJ whole genome shotgun (WGS) entry which is preliminary data.</text>
</comment>
<dbReference type="EMBL" id="JAEHOD010000009">
    <property type="protein sequence ID" value="KAG2450934.1"/>
    <property type="molecule type" value="Genomic_DNA"/>
</dbReference>
<keyword evidence="2" id="KW-0812">Transmembrane</keyword>
<feature type="region of interest" description="Disordered" evidence="1">
    <location>
        <begin position="1709"/>
        <end position="1729"/>
    </location>
</feature>
<evidence type="ECO:0000313" key="3">
    <source>
        <dbReference type="EMBL" id="KAG2450934.1"/>
    </source>
</evidence>
<evidence type="ECO:0000256" key="2">
    <source>
        <dbReference type="SAM" id="Phobius"/>
    </source>
</evidence>
<dbReference type="Proteomes" id="UP000613740">
    <property type="component" value="Unassembled WGS sequence"/>
</dbReference>
<feature type="compositionally biased region" description="Pro residues" evidence="1">
    <location>
        <begin position="1355"/>
        <end position="1374"/>
    </location>
</feature>